<dbReference type="AlphaFoldDB" id="A0AAN4Z8W1"/>
<reference evidence="2" key="1">
    <citation type="submission" date="2022-10" db="EMBL/GenBank/DDBJ databases">
        <title>Genome assembly of Pristionchus species.</title>
        <authorList>
            <person name="Yoshida K."/>
            <person name="Sommer R.J."/>
        </authorList>
    </citation>
    <scope>NUCLEOTIDE SEQUENCE [LARGE SCALE GENOMIC DNA]</scope>
    <source>
        <strain evidence="2">RS5460</strain>
    </source>
</reference>
<protein>
    <recommendedName>
        <fullName evidence="3">THAP-type domain-containing protein</fullName>
    </recommendedName>
</protein>
<keyword evidence="2" id="KW-1185">Reference proteome</keyword>
<evidence type="ECO:0000313" key="1">
    <source>
        <dbReference type="EMBL" id="GMR35514.1"/>
    </source>
</evidence>
<name>A0AAN4Z8W1_9BILA</name>
<dbReference type="Proteomes" id="UP001328107">
    <property type="component" value="Unassembled WGS sequence"/>
</dbReference>
<gene>
    <name evidence="1" type="ORF">PMAYCL1PPCAC_05709</name>
</gene>
<evidence type="ECO:0000313" key="2">
    <source>
        <dbReference type="Proteomes" id="UP001328107"/>
    </source>
</evidence>
<dbReference type="PANTHER" id="PTHR31751:SF42">
    <property type="entry name" value="PROTEIN CBG10204"/>
    <property type="match status" value="1"/>
</dbReference>
<dbReference type="EMBL" id="BTRK01000002">
    <property type="protein sequence ID" value="GMR35514.1"/>
    <property type="molecule type" value="Genomic_DNA"/>
</dbReference>
<evidence type="ECO:0008006" key="3">
    <source>
        <dbReference type="Google" id="ProtNLM"/>
    </source>
</evidence>
<feature type="non-terminal residue" evidence="1">
    <location>
        <position position="361"/>
    </location>
</feature>
<proteinExistence type="predicted"/>
<sequence length="361" mass="42147">MELARYKRCFLCNEVALWTKRFPPASRPDKQREWVLRLNKDDEETADLLNKHRQKKDPRWCERHFDKQIDDLPIDHRAVPARSLTLPTVPLRTTRPADLHPKAEHNSRLHESASWHERASPVQQYPYPLGLTIIQANPALASIYQKFFNHLYCVHNKYPLLKDRKRALEVVRSFVMHIQGKHKWKKGDGFEIVTKCEHGRLKKLKKGEKREILANSDELELVRTLVFAPKFEKAFLTAASLIDTSINECYHSLSFMYAPKISPPYYKLKMLVSMLHYNGLMLDDLLGQRAEIGNTVLKRKGRLVGAIKRKRGAGTHVWRGEILAESLKVREELSEAREIARLGIPEDDVFDELVNWWDMKE</sequence>
<accession>A0AAN4Z8W1</accession>
<organism evidence="1 2">
    <name type="scientific">Pristionchus mayeri</name>
    <dbReference type="NCBI Taxonomy" id="1317129"/>
    <lineage>
        <taxon>Eukaryota</taxon>
        <taxon>Metazoa</taxon>
        <taxon>Ecdysozoa</taxon>
        <taxon>Nematoda</taxon>
        <taxon>Chromadorea</taxon>
        <taxon>Rhabditida</taxon>
        <taxon>Rhabditina</taxon>
        <taxon>Diplogasteromorpha</taxon>
        <taxon>Diplogasteroidea</taxon>
        <taxon>Neodiplogasteridae</taxon>
        <taxon>Pristionchus</taxon>
    </lineage>
</organism>
<comment type="caution">
    <text evidence="1">The sequence shown here is derived from an EMBL/GenBank/DDBJ whole genome shotgun (WGS) entry which is preliminary data.</text>
</comment>
<dbReference type="PANTHER" id="PTHR31751">
    <property type="entry name" value="SI:CH211-108C17.2-RELATED-RELATED"/>
    <property type="match status" value="1"/>
</dbReference>